<dbReference type="PIRSF" id="PIRSF020967">
    <property type="entry name" value="UCP020967"/>
    <property type="match status" value="1"/>
</dbReference>
<dbReference type="SUPFAM" id="SSF53271">
    <property type="entry name" value="PRTase-like"/>
    <property type="match status" value="1"/>
</dbReference>
<evidence type="ECO:0000313" key="3">
    <source>
        <dbReference type="EMBL" id="SOC26503.1"/>
    </source>
</evidence>
<dbReference type="InterPro" id="IPR011214">
    <property type="entry name" value="UCP020967"/>
</dbReference>
<protein>
    <submittedName>
        <fullName evidence="3">TRSP domain C terminus to PRTase_2</fullName>
    </submittedName>
</protein>
<dbReference type="CDD" id="cd06223">
    <property type="entry name" value="PRTases_typeI"/>
    <property type="match status" value="1"/>
</dbReference>
<gene>
    <name evidence="3" type="ORF">SAMN05428964_105126</name>
</gene>
<dbReference type="InterPro" id="IPR041688">
    <property type="entry name" value="PRTase_2"/>
</dbReference>
<dbReference type="Proteomes" id="UP000219068">
    <property type="component" value="Unassembled WGS sequence"/>
</dbReference>
<evidence type="ECO:0000259" key="2">
    <source>
        <dbReference type="Pfam" id="PF15609"/>
    </source>
</evidence>
<proteinExistence type="predicted"/>
<organism evidence="3 4">
    <name type="scientific">Thalassospira xiamenensis</name>
    <dbReference type="NCBI Taxonomy" id="220697"/>
    <lineage>
        <taxon>Bacteria</taxon>
        <taxon>Pseudomonadati</taxon>
        <taxon>Pseudomonadota</taxon>
        <taxon>Alphaproteobacteria</taxon>
        <taxon>Rhodospirillales</taxon>
        <taxon>Thalassospiraceae</taxon>
        <taxon>Thalassospira</taxon>
    </lineage>
</organism>
<sequence>MNVAHSFDMDELLVELPTGTLAVRTPDVAAVPKICGFAGRRNLKRGFLFVSRVLGKHIPVRPAAMRQTFRTLAGKIPKSLPGPVLFVGMAETAVCLGTGVFDEWSRQTGRSDSFFLHTTRYKTGTPLAFTFQEEHSHATDHFVHSPLDPEMQKALRMARSIVLVDDEASTGKTFANFVKASKSFCTNIEAVAACVLTDWSDEKAQIGIEKALQVPVYMSSLLCGSYRFDQRHLVPHRASGGGQGLTHKQPALRTDYGRCGCWSDPYRFNAAVLATGRKHQKTLVLGTGEFAWGPFRLAEDLEQAGVDVHYQSTTRSPILIGNDVKSAITFRDNYGECIDNYVYNVADAKYDRVIISAETGLPSMSADLLRFLKAEFFEIPGASHAY</sequence>
<dbReference type="RefSeq" id="WP_170954164.1">
    <property type="nucleotide sequence ID" value="NZ_OBMM01000005.1"/>
</dbReference>
<feature type="domain" description="TRSP" evidence="1">
    <location>
        <begin position="270"/>
        <end position="360"/>
    </location>
</feature>
<evidence type="ECO:0000313" key="4">
    <source>
        <dbReference type="Proteomes" id="UP000219068"/>
    </source>
</evidence>
<accession>A0A285TTJ5</accession>
<feature type="domain" description="Orotate phosphoribosyltransferase-like" evidence="2">
    <location>
        <begin position="35"/>
        <end position="224"/>
    </location>
</feature>
<evidence type="ECO:0000259" key="1">
    <source>
        <dbReference type="Pfam" id="PF12500"/>
    </source>
</evidence>
<dbReference type="Gene3D" id="3.40.50.2020">
    <property type="match status" value="1"/>
</dbReference>
<dbReference type="InterPro" id="IPR000836">
    <property type="entry name" value="PRTase_dom"/>
</dbReference>
<dbReference type="AlphaFoldDB" id="A0A285TTJ5"/>
<dbReference type="Pfam" id="PF15609">
    <property type="entry name" value="PRTase_2"/>
    <property type="match status" value="1"/>
</dbReference>
<name>A0A285TTJ5_9PROT</name>
<dbReference type="InterPro" id="IPR029057">
    <property type="entry name" value="PRTase-like"/>
</dbReference>
<dbReference type="InterPro" id="IPR022537">
    <property type="entry name" value="TRSP_dom"/>
</dbReference>
<dbReference type="Pfam" id="PF12500">
    <property type="entry name" value="TRSP"/>
    <property type="match status" value="1"/>
</dbReference>
<dbReference type="EMBL" id="OBMM01000005">
    <property type="protein sequence ID" value="SOC26503.1"/>
    <property type="molecule type" value="Genomic_DNA"/>
</dbReference>
<reference evidence="3 4" key="1">
    <citation type="submission" date="2017-08" db="EMBL/GenBank/DDBJ databases">
        <authorList>
            <person name="de Groot N.N."/>
        </authorList>
    </citation>
    <scope>NUCLEOTIDE SEQUENCE [LARGE SCALE GENOMIC DNA]</scope>
    <source>
        <strain evidence="3 4">USBA 78</strain>
    </source>
</reference>